<dbReference type="EMBL" id="HG677277">
    <property type="protein sequence ID" value="CDJ44548.1"/>
    <property type="molecule type" value="Genomic_DNA"/>
</dbReference>
<feature type="non-terminal residue" evidence="2">
    <location>
        <position position="1"/>
    </location>
</feature>
<dbReference type="VEuPathDB" id="ToxoDB:ETH2_1468400"/>
<evidence type="ECO:0000313" key="2">
    <source>
        <dbReference type="EMBL" id="CDJ44548.1"/>
    </source>
</evidence>
<protein>
    <submittedName>
        <fullName evidence="2">Uncharacterized protein</fullName>
    </submittedName>
</protein>
<accession>U6L5S3</accession>
<dbReference type="VEuPathDB" id="ToxoDB:ETH_00038900"/>
<feature type="region of interest" description="Disordered" evidence="1">
    <location>
        <begin position="14"/>
        <end position="49"/>
    </location>
</feature>
<proteinExistence type="predicted"/>
<feature type="compositionally biased region" description="Pro residues" evidence="1">
    <location>
        <begin position="99"/>
        <end position="108"/>
    </location>
</feature>
<evidence type="ECO:0000256" key="1">
    <source>
        <dbReference type="SAM" id="MobiDB-lite"/>
    </source>
</evidence>
<sequence length="108" mass="11487">LDSGTILLLLNQLHRHPSHDPNGLEGPQGPPNLLEGPTTRICSSSSSSSSSRDMLLQLLADEIMPQFLTHASVQQLVLLLQQHQNDPRGLSQVAAPCPLSFPGPPGAP</sequence>
<dbReference type="GeneID" id="25256821"/>
<keyword evidence="3" id="KW-1185">Reference proteome</keyword>
<name>U6L5S3_EIMTE</name>
<feature type="region of interest" description="Disordered" evidence="1">
    <location>
        <begin position="85"/>
        <end position="108"/>
    </location>
</feature>
<evidence type="ECO:0000313" key="3">
    <source>
        <dbReference type="Proteomes" id="UP000030747"/>
    </source>
</evidence>
<dbReference type="Proteomes" id="UP000030747">
    <property type="component" value="Unassembled WGS sequence"/>
</dbReference>
<organism evidence="2 3">
    <name type="scientific">Eimeria tenella</name>
    <name type="common">Coccidian parasite</name>
    <dbReference type="NCBI Taxonomy" id="5802"/>
    <lineage>
        <taxon>Eukaryota</taxon>
        <taxon>Sar</taxon>
        <taxon>Alveolata</taxon>
        <taxon>Apicomplexa</taxon>
        <taxon>Conoidasida</taxon>
        <taxon>Coccidia</taxon>
        <taxon>Eucoccidiorida</taxon>
        <taxon>Eimeriorina</taxon>
        <taxon>Eimeriidae</taxon>
        <taxon>Eimeria</taxon>
    </lineage>
</organism>
<dbReference type="RefSeq" id="XP_013235296.1">
    <property type="nucleotide sequence ID" value="XM_013379842.1"/>
</dbReference>
<reference evidence="2" key="1">
    <citation type="submission" date="2013-10" db="EMBL/GenBank/DDBJ databases">
        <title>Genomic analysis of the causative agents of coccidiosis in chickens.</title>
        <authorList>
            <person name="Reid A.J."/>
            <person name="Blake D."/>
            <person name="Billington K."/>
            <person name="Browne H."/>
            <person name="Dunn M."/>
            <person name="Hung S."/>
            <person name="Kawahara F."/>
            <person name="Miranda-Saavedra D."/>
            <person name="Mourier T."/>
            <person name="Nagra H."/>
            <person name="Otto T.D."/>
            <person name="Rawlings N."/>
            <person name="Sanchez A."/>
            <person name="Sanders M."/>
            <person name="Subramaniam C."/>
            <person name="Tay Y."/>
            <person name="Dear P."/>
            <person name="Doerig C."/>
            <person name="Gruber A."/>
            <person name="Parkinson J."/>
            <person name="Shirley M."/>
            <person name="Wan K.L."/>
            <person name="Berriman M."/>
            <person name="Tomley F."/>
            <person name="Pain A."/>
        </authorList>
    </citation>
    <scope>NUCLEOTIDE SEQUENCE [LARGE SCALE GENOMIC DNA]</scope>
    <source>
        <strain evidence="2">Houghton</strain>
    </source>
</reference>
<dbReference type="AlphaFoldDB" id="U6L5S3"/>
<gene>
    <name evidence="2" type="ORF">ETH_00038900</name>
</gene>
<reference evidence="2" key="2">
    <citation type="submission" date="2013-10" db="EMBL/GenBank/DDBJ databases">
        <authorList>
            <person name="Aslett M."/>
        </authorList>
    </citation>
    <scope>NUCLEOTIDE SEQUENCE [LARGE SCALE GENOMIC DNA]</scope>
    <source>
        <strain evidence="2">Houghton</strain>
    </source>
</reference>